<dbReference type="AlphaFoldDB" id="A0A0L0HEP3"/>
<dbReference type="OrthoDB" id="843225at2759"/>
<dbReference type="InterPro" id="IPR006016">
    <property type="entry name" value="UspA"/>
</dbReference>
<dbReference type="VEuPathDB" id="FungiDB:SPPG_05302"/>
<accession>A0A0L0HEP3</accession>
<feature type="domain" description="UspA" evidence="2">
    <location>
        <begin position="73"/>
        <end position="172"/>
    </location>
</feature>
<dbReference type="GeneID" id="27688690"/>
<dbReference type="RefSeq" id="XP_016607970.1">
    <property type="nucleotide sequence ID" value="XM_016753525.1"/>
</dbReference>
<sequence length="190" mass="21102">MTNAKPHLLAKPGEEDVEEIADASDIFEPPPPGTPPPTDHLLDYDSASPNLQTISSQSSISLPERSTRSGVHMVAIDNSPLSDEAFDWACRTLAKDGDEIVLVNVVKDDGYVKMLSEDYEKGTHNLENMLEQMGTEMRKTFRRRLEAFPVKNIRLSVHVKLSDSPKTTICELVVVTSVIGKEVLHSRQTF</sequence>
<dbReference type="InParanoid" id="A0A0L0HEP3"/>
<evidence type="ECO:0000313" key="4">
    <source>
        <dbReference type="Proteomes" id="UP000053201"/>
    </source>
</evidence>
<feature type="region of interest" description="Disordered" evidence="1">
    <location>
        <begin position="1"/>
        <end position="43"/>
    </location>
</feature>
<evidence type="ECO:0000256" key="1">
    <source>
        <dbReference type="SAM" id="MobiDB-lite"/>
    </source>
</evidence>
<dbReference type="Gene3D" id="3.40.50.620">
    <property type="entry name" value="HUPs"/>
    <property type="match status" value="1"/>
</dbReference>
<name>A0A0L0HEP3_SPIPD</name>
<keyword evidence="4" id="KW-1185">Reference proteome</keyword>
<evidence type="ECO:0000259" key="2">
    <source>
        <dbReference type="Pfam" id="PF00582"/>
    </source>
</evidence>
<gene>
    <name evidence="3" type="ORF">SPPG_05302</name>
</gene>
<organism evidence="3 4">
    <name type="scientific">Spizellomyces punctatus (strain DAOM BR117)</name>
    <dbReference type="NCBI Taxonomy" id="645134"/>
    <lineage>
        <taxon>Eukaryota</taxon>
        <taxon>Fungi</taxon>
        <taxon>Fungi incertae sedis</taxon>
        <taxon>Chytridiomycota</taxon>
        <taxon>Chytridiomycota incertae sedis</taxon>
        <taxon>Chytridiomycetes</taxon>
        <taxon>Spizellomycetales</taxon>
        <taxon>Spizellomycetaceae</taxon>
        <taxon>Spizellomyces</taxon>
    </lineage>
</organism>
<dbReference type="EMBL" id="KQ257457">
    <property type="protein sequence ID" value="KNC99930.1"/>
    <property type="molecule type" value="Genomic_DNA"/>
</dbReference>
<dbReference type="InterPro" id="IPR014729">
    <property type="entry name" value="Rossmann-like_a/b/a_fold"/>
</dbReference>
<dbReference type="Proteomes" id="UP000053201">
    <property type="component" value="Unassembled WGS sequence"/>
</dbReference>
<dbReference type="SUPFAM" id="SSF52402">
    <property type="entry name" value="Adenine nucleotide alpha hydrolases-like"/>
    <property type="match status" value="1"/>
</dbReference>
<evidence type="ECO:0000313" key="3">
    <source>
        <dbReference type="EMBL" id="KNC99930.1"/>
    </source>
</evidence>
<proteinExistence type="predicted"/>
<reference evidence="3 4" key="1">
    <citation type="submission" date="2009-08" db="EMBL/GenBank/DDBJ databases">
        <title>The Genome Sequence of Spizellomyces punctatus strain DAOM BR117.</title>
        <authorList>
            <consortium name="The Broad Institute Genome Sequencing Platform"/>
            <person name="Russ C."/>
            <person name="Cuomo C."/>
            <person name="Shea T."/>
            <person name="Young S.K."/>
            <person name="Zeng Q."/>
            <person name="Koehrsen M."/>
            <person name="Haas B."/>
            <person name="Borodovsky M."/>
            <person name="Guigo R."/>
            <person name="Alvarado L."/>
            <person name="Berlin A."/>
            <person name="Bochicchio J."/>
            <person name="Borenstein D."/>
            <person name="Chapman S."/>
            <person name="Chen Z."/>
            <person name="Engels R."/>
            <person name="Freedman E."/>
            <person name="Gellesch M."/>
            <person name="Goldberg J."/>
            <person name="Griggs A."/>
            <person name="Gujja S."/>
            <person name="Heiman D."/>
            <person name="Hepburn T."/>
            <person name="Howarth C."/>
            <person name="Jen D."/>
            <person name="Larson L."/>
            <person name="Lewis B."/>
            <person name="Mehta T."/>
            <person name="Park D."/>
            <person name="Pearson M."/>
            <person name="Roberts A."/>
            <person name="Saif S."/>
            <person name="Shenoy N."/>
            <person name="Sisk P."/>
            <person name="Stolte C."/>
            <person name="Sykes S."/>
            <person name="Thomson T."/>
            <person name="Walk T."/>
            <person name="White J."/>
            <person name="Yandava C."/>
            <person name="Burger G."/>
            <person name="Gray M.W."/>
            <person name="Holland P.W.H."/>
            <person name="King N."/>
            <person name="Lang F.B.F."/>
            <person name="Roger A.J."/>
            <person name="Ruiz-Trillo I."/>
            <person name="Lander E."/>
            <person name="Nusbaum C."/>
        </authorList>
    </citation>
    <scope>NUCLEOTIDE SEQUENCE [LARGE SCALE GENOMIC DNA]</scope>
    <source>
        <strain evidence="3 4">DAOM BR117</strain>
    </source>
</reference>
<dbReference type="Pfam" id="PF00582">
    <property type="entry name" value="Usp"/>
    <property type="match status" value="1"/>
</dbReference>
<feature type="compositionally biased region" description="Pro residues" evidence="1">
    <location>
        <begin position="28"/>
        <end position="38"/>
    </location>
</feature>
<protein>
    <recommendedName>
        <fullName evidence="2">UspA domain-containing protein</fullName>
    </recommendedName>
</protein>